<sequence length="177" mass="17542">MEVLGAEADEALGTDGLLGVGDAGDQRGRHAAGPPERPQPRLQLAGEPDEPSRGHLGVTRGLVGQLGDEVAHDRAGVHEAGVLHPGREPDPGGHELLRGAEAKAHELPPPPVPGVVEGGGGRGESALGRGLGHEVASVPVASGPVASGRHGHQRVVEVHAAGPAAVAAREAGVGIGA</sequence>
<feature type="compositionally biased region" description="Basic and acidic residues" evidence="1">
    <location>
        <begin position="85"/>
        <end position="106"/>
    </location>
</feature>
<proteinExistence type="predicted"/>
<dbReference type="AlphaFoldDB" id="A0AAJ1U593"/>
<reference evidence="2" key="1">
    <citation type="submission" date="2023-07" db="EMBL/GenBank/DDBJ databases">
        <title>Functional and genomic diversity of the sorghum phyllosphere microbiome.</title>
        <authorList>
            <person name="Shade A."/>
        </authorList>
    </citation>
    <scope>NUCLEOTIDE SEQUENCE</scope>
    <source>
        <strain evidence="2">SORGH_AS_1067</strain>
    </source>
</reference>
<dbReference type="RefSeq" id="WP_307203111.1">
    <property type="nucleotide sequence ID" value="NZ_JAUTAN010000001.1"/>
</dbReference>
<dbReference type="EMBL" id="JAUTAN010000001">
    <property type="protein sequence ID" value="MDQ1106200.1"/>
    <property type="molecule type" value="Genomic_DNA"/>
</dbReference>
<evidence type="ECO:0000313" key="3">
    <source>
        <dbReference type="Proteomes" id="UP001239215"/>
    </source>
</evidence>
<name>A0AAJ1U593_9ACTN</name>
<evidence type="ECO:0000313" key="2">
    <source>
        <dbReference type="EMBL" id="MDQ1106200.1"/>
    </source>
</evidence>
<protein>
    <submittedName>
        <fullName evidence="2">Uncharacterized protein</fullName>
    </submittedName>
</protein>
<dbReference type="Proteomes" id="UP001239215">
    <property type="component" value="Unassembled WGS sequence"/>
</dbReference>
<evidence type="ECO:0000256" key="1">
    <source>
        <dbReference type="SAM" id="MobiDB-lite"/>
    </source>
</evidence>
<comment type="caution">
    <text evidence="2">The sequence shown here is derived from an EMBL/GenBank/DDBJ whole genome shotgun (WGS) entry which is preliminary data.</text>
</comment>
<feature type="region of interest" description="Disordered" evidence="1">
    <location>
        <begin position="80"/>
        <end position="129"/>
    </location>
</feature>
<accession>A0AAJ1U593</accession>
<gene>
    <name evidence="2" type="ORF">QE405_003484</name>
</gene>
<organism evidence="2 3">
    <name type="scientific">Nocardioides zeae</name>
    <dbReference type="NCBI Taxonomy" id="1457234"/>
    <lineage>
        <taxon>Bacteria</taxon>
        <taxon>Bacillati</taxon>
        <taxon>Actinomycetota</taxon>
        <taxon>Actinomycetes</taxon>
        <taxon>Propionibacteriales</taxon>
        <taxon>Nocardioidaceae</taxon>
        <taxon>Nocardioides</taxon>
    </lineage>
</organism>
<feature type="region of interest" description="Disordered" evidence="1">
    <location>
        <begin position="1"/>
        <end position="59"/>
    </location>
</feature>